<dbReference type="GO" id="GO:0016020">
    <property type="term" value="C:membrane"/>
    <property type="evidence" value="ECO:0007669"/>
    <property type="project" value="TreeGrafter"/>
</dbReference>
<dbReference type="PANTHER" id="PTHR10587:SF78">
    <property type="entry name" value="PEPTIDOGLYCAN-N-ACETYLMURAMIC ACID DEACETYLASE PDAA"/>
    <property type="match status" value="1"/>
</dbReference>
<dbReference type="PROSITE" id="PS51677">
    <property type="entry name" value="NODB"/>
    <property type="match status" value="1"/>
</dbReference>
<feature type="domain" description="NodB homology" evidence="1">
    <location>
        <begin position="93"/>
        <end position="275"/>
    </location>
</feature>
<name>A0A850HG88_9FIRM</name>
<dbReference type="Pfam" id="PF01522">
    <property type="entry name" value="Polysacc_deac_1"/>
    <property type="match status" value="1"/>
</dbReference>
<dbReference type="GO" id="GO:0005975">
    <property type="term" value="P:carbohydrate metabolic process"/>
    <property type="evidence" value="ECO:0007669"/>
    <property type="project" value="InterPro"/>
</dbReference>
<sequence>MLREKLSFRLFCKLGSVLLLFTCCFLAGQYAGKYTKERAEETTSSAFSSSGTAPASENWGLSFPKEGASPQANATPEELSASWAYYIGNPKEKVLYLTFDCGFENGNTPAILKALKKHHAPATFFVVGNFLETSPDLIRQMRKDGHIVGNHTFHHPDMSKISTKEAFAKELSDVEKLYQEITGEEMTRFYRPPQGIYSPGNLQMAKELGYRTFFWSLAYVDWYEDNQPTKEEAFAKLLPRVHPGAVVLLHNTSDTNAEILDELLGKWEDMGYSFRSLEDLIKE</sequence>
<dbReference type="RefSeq" id="WP_173814418.1">
    <property type="nucleotide sequence ID" value="NZ_JAAITX010000002.1"/>
</dbReference>
<evidence type="ECO:0000313" key="5">
    <source>
        <dbReference type="Proteomes" id="UP000701680"/>
    </source>
</evidence>
<proteinExistence type="predicted"/>
<evidence type="ECO:0000259" key="1">
    <source>
        <dbReference type="PROSITE" id="PS51677"/>
    </source>
</evidence>
<evidence type="ECO:0000313" key="4">
    <source>
        <dbReference type="Proteomes" id="UP000528555"/>
    </source>
</evidence>
<dbReference type="InterPro" id="IPR050248">
    <property type="entry name" value="Polysacc_deacetylase_ArnD"/>
</dbReference>
<evidence type="ECO:0000313" key="3">
    <source>
        <dbReference type="EMBL" id="NVH57804.1"/>
    </source>
</evidence>
<dbReference type="Proteomes" id="UP000528555">
    <property type="component" value="Unassembled WGS sequence"/>
</dbReference>
<dbReference type="GO" id="GO:0016810">
    <property type="term" value="F:hydrolase activity, acting on carbon-nitrogen (but not peptide) bonds"/>
    <property type="evidence" value="ECO:0007669"/>
    <property type="project" value="InterPro"/>
</dbReference>
<evidence type="ECO:0000313" key="2">
    <source>
        <dbReference type="EMBL" id="NSK14109.1"/>
    </source>
</evidence>
<dbReference type="AlphaFoldDB" id="A0A850HG88"/>
<organism evidence="3 4">
    <name type="scientific">Dorea phocaeensis</name>
    <dbReference type="NCBI Taxonomy" id="2040291"/>
    <lineage>
        <taxon>Bacteria</taxon>
        <taxon>Bacillati</taxon>
        <taxon>Bacillota</taxon>
        <taxon>Clostridia</taxon>
        <taxon>Lachnospirales</taxon>
        <taxon>Lachnospiraceae</taxon>
        <taxon>Dorea</taxon>
    </lineage>
</organism>
<dbReference type="InterPro" id="IPR002509">
    <property type="entry name" value="NODB_dom"/>
</dbReference>
<dbReference type="EMBL" id="JAAITX010000002">
    <property type="protein sequence ID" value="NVH57804.1"/>
    <property type="molecule type" value="Genomic_DNA"/>
</dbReference>
<reference evidence="4 5" key="1">
    <citation type="journal article" date="2020" name="Cell Host Microbe">
        <title>Functional and Genomic Variation between Human-Derived Isolates of Lachnospiraceae Reveals Inter- and Intra-Species Diversity.</title>
        <authorList>
            <person name="Sorbara M.T."/>
            <person name="Littmann E.R."/>
            <person name="Fontana E."/>
            <person name="Moody T.U."/>
            <person name="Kohout C.E."/>
            <person name="Gjonbalaj M."/>
            <person name="Eaton V."/>
            <person name="Seok R."/>
            <person name="Leiner I.M."/>
            <person name="Pamer E.G."/>
        </authorList>
    </citation>
    <scope>NUCLEOTIDE SEQUENCE [LARGE SCALE GENOMIC DNA]</scope>
    <source>
        <strain evidence="3 4">MSK.17.11</strain>
        <strain evidence="2 5">MSK.17.38</strain>
    </source>
</reference>
<dbReference type="Gene3D" id="3.20.20.370">
    <property type="entry name" value="Glycoside hydrolase/deacetylase"/>
    <property type="match status" value="1"/>
</dbReference>
<dbReference type="PANTHER" id="PTHR10587">
    <property type="entry name" value="GLYCOSYL TRANSFERASE-RELATED"/>
    <property type="match status" value="1"/>
</dbReference>
<dbReference type="Proteomes" id="UP000701680">
    <property type="component" value="Unassembled WGS sequence"/>
</dbReference>
<reference evidence="3" key="2">
    <citation type="submission" date="2020-02" db="EMBL/GenBank/DDBJ databases">
        <authorList>
            <person name="Littmann E."/>
            <person name="Sorbara M."/>
        </authorList>
    </citation>
    <scope>NUCLEOTIDE SEQUENCE</scope>
    <source>
        <strain evidence="3">MSK.17.11</strain>
        <strain evidence="2">MSK.17.38</strain>
    </source>
</reference>
<protein>
    <submittedName>
        <fullName evidence="3">Polysaccharide deacetylase family protein</fullName>
    </submittedName>
</protein>
<dbReference type="EMBL" id="JAAIUO010000002">
    <property type="protein sequence ID" value="NSK14109.1"/>
    <property type="molecule type" value="Genomic_DNA"/>
</dbReference>
<dbReference type="SUPFAM" id="SSF88713">
    <property type="entry name" value="Glycoside hydrolase/deacetylase"/>
    <property type="match status" value="1"/>
</dbReference>
<accession>A0A850HG88</accession>
<gene>
    <name evidence="3" type="ORF">G5A66_03865</name>
    <name evidence="2" type="ORF">G5A75_04335</name>
</gene>
<dbReference type="InterPro" id="IPR011330">
    <property type="entry name" value="Glyco_hydro/deAcase_b/a-brl"/>
</dbReference>
<keyword evidence="4" id="KW-1185">Reference proteome</keyword>
<comment type="caution">
    <text evidence="3">The sequence shown here is derived from an EMBL/GenBank/DDBJ whole genome shotgun (WGS) entry which is preliminary data.</text>
</comment>